<dbReference type="PANTHER" id="PTHR35335">
    <property type="entry name" value="UPF0716 PROTEIN FXSA"/>
    <property type="match status" value="1"/>
</dbReference>
<dbReference type="Pfam" id="PF04186">
    <property type="entry name" value="FxsA"/>
    <property type="match status" value="1"/>
</dbReference>
<organism evidence="2 3">
    <name type="scientific">Anoxybacillus flavithermus (strain DSM 21510 / WK1)</name>
    <dbReference type="NCBI Taxonomy" id="491915"/>
    <lineage>
        <taxon>Bacteria</taxon>
        <taxon>Bacillati</taxon>
        <taxon>Bacillota</taxon>
        <taxon>Bacilli</taxon>
        <taxon>Bacillales</taxon>
        <taxon>Anoxybacillaceae</taxon>
        <taxon>Anoxybacillus</taxon>
    </lineage>
</organism>
<keyword evidence="1" id="KW-0472">Membrane</keyword>
<reference evidence="2 3" key="1">
    <citation type="journal article" date="2008" name="Genome Biol.">
        <title>Encapsulated in silica: genome, proteome and physiology of the thermophilic bacterium Anoxybacillus flavithermus WK1.</title>
        <authorList>
            <person name="Saw J.H."/>
            <person name="Mountain B.W."/>
            <person name="Feng L."/>
            <person name="Omelchenko M.V."/>
            <person name="Hou S."/>
            <person name="Saito J.A."/>
            <person name="Stott M.B."/>
            <person name="Li D."/>
            <person name="Zhao G."/>
            <person name="Wu J."/>
            <person name="Galperin M.Y."/>
            <person name="Koonin E.V."/>
            <person name="Makarova K.S."/>
            <person name="Wolf Y.I."/>
            <person name="Rigden D.J."/>
            <person name="Dunfield P.F."/>
            <person name="Wang L."/>
            <person name="Alam M."/>
        </authorList>
    </citation>
    <scope>NUCLEOTIDE SEQUENCE [LARGE SCALE GENOMIC DNA]</scope>
    <source>
        <strain evidence="3">DSM 21510 / WK1</strain>
    </source>
</reference>
<dbReference type="STRING" id="491915.Aflv_0501"/>
<dbReference type="AlphaFoldDB" id="B7GGT3"/>
<sequence>MRASVPFIAAMRACYNKEGDIPFFIILGGMCVRNIFFLLFIVIPALEIVVLVLSGKAMGIWPTFALIVTTGIIGAFLAKKQGLSTLQRAKYEFMNGRIPSDALLDGVCILVGGTLLLTPGFITDTAGFILLLPFAREKIKPWLVRLLKRMFYTKTWVYIRK</sequence>
<gene>
    <name evidence="2" type="ordered locus">Aflv_0501</name>
</gene>
<dbReference type="KEGG" id="afl:Aflv_0501"/>
<dbReference type="EMBL" id="CP000922">
    <property type="protein sequence ID" value="ACJ32885.1"/>
    <property type="molecule type" value="Genomic_DNA"/>
</dbReference>
<name>B7GGT3_ANOFW</name>
<dbReference type="InterPro" id="IPR007313">
    <property type="entry name" value="FxsA"/>
</dbReference>
<evidence type="ECO:0000313" key="2">
    <source>
        <dbReference type="EMBL" id="ACJ32885.1"/>
    </source>
</evidence>
<feature type="transmembrane region" description="Helical" evidence="1">
    <location>
        <begin position="21"/>
        <end position="46"/>
    </location>
</feature>
<dbReference type="HOGENOM" id="CLU_085083_5_1_9"/>
<dbReference type="eggNOG" id="COG3030">
    <property type="taxonomic scope" value="Bacteria"/>
</dbReference>
<evidence type="ECO:0000256" key="1">
    <source>
        <dbReference type="SAM" id="Phobius"/>
    </source>
</evidence>
<dbReference type="NCBIfam" id="NF008528">
    <property type="entry name" value="PRK11463.1-2"/>
    <property type="match status" value="1"/>
</dbReference>
<proteinExistence type="predicted"/>
<dbReference type="PANTHER" id="PTHR35335:SF1">
    <property type="entry name" value="UPF0716 PROTEIN FXSA"/>
    <property type="match status" value="1"/>
</dbReference>
<dbReference type="GO" id="GO:0016020">
    <property type="term" value="C:membrane"/>
    <property type="evidence" value="ECO:0007669"/>
    <property type="project" value="InterPro"/>
</dbReference>
<dbReference type="Proteomes" id="UP000000742">
    <property type="component" value="Chromosome"/>
</dbReference>
<protein>
    <submittedName>
        <fullName evidence="2">Protein affecting phage T7 exclusion by the F plasmid</fullName>
    </submittedName>
</protein>
<evidence type="ECO:0000313" key="3">
    <source>
        <dbReference type="Proteomes" id="UP000000742"/>
    </source>
</evidence>
<feature type="transmembrane region" description="Helical" evidence="1">
    <location>
        <begin position="58"/>
        <end position="78"/>
    </location>
</feature>
<keyword evidence="1" id="KW-1133">Transmembrane helix</keyword>
<accession>B7GGT3</accession>
<keyword evidence="1" id="KW-0812">Transmembrane</keyword>